<dbReference type="InterPro" id="IPR014729">
    <property type="entry name" value="Rossmann-like_a/b/a_fold"/>
</dbReference>
<evidence type="ECO:0000256" key="12">
    <source>
        <dbReference type="ARBA" id="ARBA00047552"/>
    </source>
</evidence>
<dbReference type="OMA" id="GMTKMFP"/>
<dbReference type="FunFam" id="1.10.730.10:FF:000014">
    <property type="entry name" value="Valine--tRNA ligase"/>
    <property type="match status" value="1"/>
</dbReference>
<dbReference type="NCBIfam" id="TIGR00422">
    <property type="entry name" value="valS"/>
    <property type="match status" value="1"/>
</dbReference>
<feature type="domain" description="Valyl-tRNA synthetase tRNA-binding arm" evidence="18">
    <location>
        <begin position="979"/>
        <end position="1043"/>
    </location>
</feature>
<gene>
    <name evidence="19" type="ORF">Vbra_14431</name>
</gene>
<dbReference type="SUPFAM" id="SSF46589">
    <property type="entry name" value="tRNA-binding arm"/>
    <property type="match status" value="1"/>
</dbReference>
<keyword evidence="5 13" id="KW-0436">Ligase</keyword>
<evidence type="ECO:0000259" key="17">
    <source>
        <dbReference type="Pfam" id="PF08264"/>
    </source>
</evidence>
<evidence type="ECO:0000256" key="8">
    <source>
        <dbReference type="ARBA" id="ARBA00022917"/>
    </source>
</evidence>
<sequence length="1069" mass="119981">MKPSPYSSWRPLAAAAWLLLVVCRALHPSRLSRSLEPRPSRPEPAFHNAHLRCQPQLFRHRRHRTRVSRSAGSSSPPPSPLPAPALLEGDGSEMPKIFDPTKVEAPLYEWWDRSGFFQPTANGPDEHNGVRRSRKPYVVPMPPPNVTGYLHMGHAIFVAIQDIFTRFRRMLGQPTLYLPGTDHAGIATQLLVERSLEAEGITRESLGREAFLERVWQWKDEKGGYISEQMRELGASADWTRLRFTLEPSMSAAVTEAFFRLHEKGLIYRGEYLVNWSPQLQTAVSDLEVEYSQEEGKLYHFKYMLAEANGDGRQYLPVATTRPETILGDTAVCVHPEDPRYAHLIGKSVVVPTQGRSIPVIADTYVDREFGTGALKITPAHDPNDYEIGKRHNLPLINIMNKDGTLNANAGAFEGLDRFDARDKLWSTMGQEGLTIKVEPHTQRVPRSQRGGEVIEPLISRQWFVKTDNMAKQALDAATTGKLTILPTRFNKIWSNWLSDLHDWCISRQLWWGHRIPVWYLTRQQDGTAVTDGSHESMYVVGRDVNEAVRRAKEVWGEWVGEGDLRQDEDVLDTWFSSGLWPFATVGWPHSESDPDSDLARYYPATVLETGYDILFFWVARMVMLGIELTGEVPFSLVYLHGLVRDAEGQKMSKTKGNVVDPLDTTEKYGADALRYTLVTGGAPGQDIPLQMERVEANRNFANKLWNVGRYVFTQLEGLDDAERSRLVESLEGPITEDEVAALPLPDRHIVSMCHVLIEDVTRCLLAYNVAEAGKRLYEFIWDELADWYVGISSLRLQQRQDTSTDQADQADDRWSTLRVLLYVLLRSLMLLHPFMPYVTESLWQILPHPPSQHALIVAPWPAAVGDGQQMEDGQLPKDQRATATFQTLQAVVRSIRAARADYKVEPGRKIAAEVQVSDAALRSQLTDMAPILALFARIDPGKLAITQTATSSSSSSGVVHLVVGEGVEVDLPMADLVDVEKERQRLERQRDKVDKELAQLTARLGNKGFIDKAPAAVVAKVRAEADDLRAQLEAIGRSLEQLNSAGTPRQGVTEEDTAREAEAVSSGR</sequence>
<name>A0A0G4F5E2_VITBC</name>
<comment type="similarity">
    <text evidence="2 13">Belongs to the class-I aminoacyl-tRNA synthetase family.</text>
</comment>
<comment type="subcellular location">
    <subcellularLocation>
        <location evidence="1">Cytoplasm</location>
    </subcellularLocation>
</comment>
<feature type="domain" description="Methionyl/Valyl/Leucyl/Isoleucyl-tRNA synthetase anticodon-binding" evidence="17">
    <location>
        <begin position="747"/>
        <end position="911"/>
    </location>
</feature>
<reference evidence="19 20" key="1">
    <citation type="submission" date="2014-11" db="EMBL/GenBank/DDBJ databases">
        <authorList>
            <person name="Zhu J."/>
            <person name="Qi W."/>
            <person name="Song R."/>
        </authorList>
    </citation>
    <scope>NUCLEOTIDE SEQUENCE [LARGE SCALE GENOMIC DNA]</scope>
</reference>
<dbReference type="SUPFAM" id="SSF52374">
    <property type="entry name" value="Nucleotidylyl transferase"/>
    <property type="match status" value="1"/>
</dbReference>
<evidence type="ECO:0000259" key="16">
    <source>
        <dbReference type="Pfam" id="PF00133"/>
    </source>
</evidence>
<evidence type="ECO:0000256" key="7">
    <source>
        <dbReference type="ARBA" id="ARBA00022840"/>
    </source>
</evidence>
<evidence type="ECO:0000313" key="20">
    <source>
        <dbReference type="Proteomes" id="UP000041254"/>
    </source>
</evidence>
<keyword evidence="10 13" id="KW-0030">Aminoacyl-tRNA synthetase</keyword>
<dbReference type="Pfam" id="PF00133">
    <property type="entry name" value="tRNA-synt_1"/>
    <property type="match status" value="1"/>
</dbReference>
<dbReference type="PROSITE" id="PS00178">
    <property type="entry name" value="AA_TRNA_LIGASE_I"/>
    <property type="match status" value="1"/>
</dbReference>
<evidence type="ECO:0000256" key="4">
    <source>
        <dbReference type="ARBA" id="ARBA00022490"/>
    </source>
</evidence>
<dbReference type="InterPro" id="IPR009008">
    <property type="entry name" value="Val/Leu/Ile-tRNA-synth_edit"/>
</dbReference>
<evidence type="ECO:0000256" key="13">
    <source>
        <dbReference type="RuleBase" id="RU363035"/>
    </source>
</evidence>
<evidence type="ECO:0000256" key="6">
    <source>
        <dbReference type="ARBA" id="ARBA00022741"/>
    </source>
</evidence>
<keyword evidence="9" id="KW-0175">Coiled coil</keyword>
<protein>
    <recommendedName>
        <fullName evidence="3">valine--tRNA ligase</fullName>
        <ecNumber evidence="3">6.1.1.9</ecNumber>
    </recommendedName>
    <alternativeName>
        <fullName evidence="11">Valyl-tRNA synthetase</fullName>
    </alternativeName>
</protein>
<organism evidence="19 20">
    <name type="scientific">Vitrella brassicaformis (strain CCMP3155)</name>
    <dbReference type="NCBI Taxonomy" id="1169540"/>
    <lineage>
        <taxon>Eukaryota</taxon>
        <taxon>Sar</taxon>
        <taxon>Alveolata</taxon>
        <taxon>Colpodellida</taxon>
        <taxon>Vitrellaceae</taxon>
        <taxon>Vitrella</taxon>
    </lineage>
</organism>
<evidence type="ECO:0000256" key="15">
    <source>
        <dbReference type="SAM" id="SignalP"/>
    </source>
</evidence>
<dbReference type="FunFam" id="3.90.740.10:FF:000005">
    <property type="entry name" value="Valine--tRNA ligase, mitochondrial"/>
    <property type="match status" value="1"/>
</dbReference>
<dbReference type="CDD" id="cd00817">
    <property type="entry name" value="ValRS_core"/>
    <property type="match status" value="1"/>
</dbReference>
<evidence type="ECO:0000256" key="3">
    <source>
        <dbReference type="ARBA" id="ARBA00013169"/>
    </source>
</evidence>
<dbReference type="PANTHER" id="PTHR11946">
    <property type="entry name" value="VALYL-TRNA SYNTHETASES"/>
    <property type="match status" value="1"/>
</dbReference>
<keyword evidence="7 13" id="KW-0067">ATP-binding</keyword>
<dbReference type="FunFam" id="3.40.50.620:FF:000020">
    <property type="entry name" value="Valine--tRNA ligase, mitochondrial"/>
    <property type="match status" value="1"/>
</dbReference>
<dbReference type="FunFam" id="1.10.287.380:FF:000001">
    <property type="entry name" value="Valine--tRNA ligase"/>
    <property type="match status" value="1"/>
</dbReference>
<dbReference type="GO" id="GO:0006438">
    <property type="term" value="P:valyl-tRNA aminoacylation"/>
    <property type="evidence" value="ECO:0007669"/>
    <property type="project" value="InterPro"/>
</dbReference>
<keyword evidence="15" id="KW-0732">Signal</keyword>
<dbReference type="Proteomes" id="UP000041254">
    <property type="component" value="Unassembled WGS sequence"/>
</dbReference>
<dbReference type="GO" id="GO:0005524">
    <property type="term" value="F:ATP binding"/>
    <property type="evidence" value="ECO:0007669"/>
    <property type="project" value="UniProtKB-KW"/>
</dbReference>
<feature type="compositionally biased region" description="Basic residues" evidence="14">
    <location>
        <begin position="58"/>
        <end position="67"/>
    </location>
</feature>
<dbReference type="Pfam" id="PF08264">
    <property type="entry name" value="Anticodon_1"/>
    <property type="match status" value="1"/>
</dbReference>
<dbReference type="GO" id="GO:0004832">
    <property type="term" value="F:valine-tRNA ligase activity"/>
    <property type="evidence" value="ECO:0007669"/>
    <property type="project" value="UniProtKB-EC"/>
</dbReference>
<dbReference type="NCBIfam" id="NF004349">
    <property type="entry name" value="PRK05729.1"/>
    <property type="match status" value="1"/>
</dbReference>
<evidence type="ECO:0000259" key="18">
    <source>
        <dbReference type="Pfam" id="PF10458"/>
    </source>
</evidence>
<dbReference type="AlphaFoldDB" id="A0A0G4F5E2"/>
<evidence type="ECO:0000256" key="14">
    <source>
        <dbReference type="SAM" id="MobiDB-lite"/>
    </source>
</evidence>
<proteinExistence type="inferred from homology"/>
<dbReference type="Gene3D" id="1.10.730.10">
    <property type="entry name" value="Isoleucyl-tRNA Synthetase, Domain 1"/>
    <property type="match status" value="1"/>
</dbReference>
<dbReference type="HAMAP" id="MF_02004">
    <property type="entry name" value="Val_tRNA_synth_type1"/>
    <property type="match status" value="1"/>
</dbReference>
<dbReference type="Pfam" id="PF10458">
    <property type="entry name" value="Val_tRNA-synt_C"/>
    <property type="match status" value="1"/>
</dbReference>
<evidence type="ECO:0000256" key="5">
    <source>
        <dbReference type="ARBA" id="ARBA00022598"/>
    </source>
</evidence>
<evidence type="ECO:0000256" key="2">
    <source>
        <dbReference type="ARBA" id="ARBA00005594"/>
    </source>
</evidence>
<dbReference type="InterPro" id="IPR019499">
    <property type="entry name" value="Val-tRNA_synth_tRNA-bd"/>
</dbReference>
<evidence type="ECO:0000256" key="1">
    <source>
        <dbReference type="ARBA" id="ARBA00004496"/>
    </source>
</evidence>
<dbReference type="InterPro" id="IPR002303">
    <property type="entry name" value="Valyl-tRNA_ligase"/>
</dbReference>
<dbReference type="InterPro" id="IPR001412">
    <property type="entry name" value="aa-tRNA-synth_I_CS"/>
</dbReference>
<feature type="signal peptide" evidence="15">
    <location>
        <begin position="1"/>
        <end position="25"/>
    </location>
</feature>
<dbReference type="InterPro" id="IPR037118">
    <property type="entry name" value="Val-tRNA_synth_C_sf"/>
</dbReference>
<dbReference type="Gene3D" id="3.90.740.10">
    <property type="entry name" value="Valyl/Leucyl/Isoleucyl-tRNA synthetase, editing domain"/>
    <property type="match status" value="1"/>
</dbReference>
<dbReference type="InterPro" id="IPR002300">
    <property type="entry name" value="aa-tRNA-synth_Ia"/>
</dbReference>
<dbReference type="GO" id="GO:0002161">
    <property type="term" value="F:aminoacyl-tRNA deacylase activity"/>
    <property type="evidence" value="ECO:0007669"/>
    <property type="project" value="InterPro"/>
</dbReference>
<dbReference type="PANTHER" id="PTHR11946:SF93">
    <property type="entry name" value="VALINE--TRNA LIGASE, CHLOROPLASTIC_MITOCHONDRIAL 2"/>
    <property type="match status" value="1"/>
</dbReference>
<keyword evidence="20" id="KW-1185">Reference proteome</keyword>
<keyword evidence="8 13" id="KW-0648">Protein biosynthesis</keyword>
<dbReference type="InParanoid" id="A0A0G4F5E2"/>
<dbReference type="GO" id="GO:0005829">
    <property type="term" value="C:cytosol"/>
    <property type="evidence" value="ECO:0007669"/>
    <property type="project" value="TreeGrafter"/>
</dbReference>
<evidence type="ECO:0000313" key="19">
    <source>
        <dbReference type="EMBL" id="CEM07065.1"/>
    </source>
</evidence>
<feature type="region of interest" description="Disordered" evidence="14">
    <location>
        <begin position="32"/>
        <end position="91"/>
    </location>
</feature>
<feature type="region of interest" description="Disordered" evidence="14">
    <location>
        <begin position="1042"/>
        <end position="1069"/>
    </location>
</feature>
<dbReference type="InterPro" id="IPR009080">
    <property type="entry name" value="tRNAsynth_Ia_anticodon-bd"/>
</dbReference>
<evidence type="ECO:0000256" key="11">
    <source>
        <dbReference type="ARBA" id="ARBA00029936"/>
    </source>
</evidence>
<dbReference type="PRINTS" id="PR00986">
    <property type="entry name" value="TRNASYNTHVAL"/>
</dbReference>
<feature type="domain" description="Aminoacyl-tRNA synthetase class Ia" evidence="16">
    <location>
        <begin position="107"/>
        <end position="688"/>
    </location>
</feature>
<dbReference type="VEuPathDB" id="CryptoDB:Vbra_14431"/>
<dbReference type="Gene3D" id="1.10.287.380">
    <property type="entry name" value="Valyl-tRNA synthetase, C-terminal domain"/>
    <property type="match status" value="1"/>
</dbReference>
<evidence type="ECO:0000256" key="9">
    <source>
        <dbReference type="ARBA" id="ARBA00023054"/>
    </source>
</evidence>
<dbReference type="InterPro" id="IPR013155">
    <property type="entry name" value="M/V/L/I-tRNA-synth_anticd-bd"/>
</dbReference>
<dbReference type="OrthoDB" id="629407at2759"/>
<accession>A0A0G4F5E2</accession>
<dbReference type="FunFam" id="3.40.50.620:FF:000078">
    <property type="entry name" value="Valine--tRNA ligase, mitochondrial"/>
    <property type="match status" value="1"/>
</dbReference>
<keyword evidence="6 13" id="KW-0547">Nucleotide-binding</keyword>
<dbReference type="InterPro" id="IPR010978">
    <property type="entry name" value="tRNA-bd_arm"/>
</dbReference>
<dbReference type="SUPFAM" id="SSF47323">
    <property type="entry name" value="Anticodon-binding domain of a subclass of class I aminoacyl-tRNA synthetases"/>
    <property type="match status" value="1"/>
</dbReference>
<evidence type="ECO:0000256" key="10">
    <source>
        <dbReference type="ARBA" id="ARBA00023146"/>
    </source>
</evidence>
<dbReference type="PhylomeDB" id="A0A0G4F5E2"/>
<dbReference type="CDD" id="cd07962">
    <property type="entry name" value="Anticodon_Ia_Val"/>
    <property type="match status" value="1"/>
</dbReference>
<comment type="catalytic activity">
    <reaction evidence="12">
        <text>tRNA(Val) + L-valine + ATP = L-valyl-tRNA(Val) + AMP + diphosphate</text>
        <dbReference type="Rhea" id="RHEA:10704"/>
        <dbReference type="Rhea" id="RHEA-COMP:9672"/>
        <dbReference type="Rhea" id="RHEA-COMP:9708"/>
        <dbReference type="ChEBI" id="CHEBI:30616"/>
        <dbReference type="ChEBI" id="CHEBI:33019"/>
        <dbReference type="ChEBI" id="CHEBI:57762"/>
        <dbReference type="ChEBI" id="CHEBI:78442"/>
        <dbReference type="ChEBI" id="CHEBI:78537"/>
        <dbReference type="ChEBI" id="CHEBI:456215"/>
        <dbReference type="EC" id="6.1.1.9"/>
    </reaction>
</comment>
<dbReference type="SUPFAM" id="SSF50677">
    <property type="entry name" value="ValRS/IleRS/LeuRS editing domain"/>
    <property type="match status" value="1"/>
</dbReference>
<keyword evidence="4" id="KW-0963">Cytoplasm</keyword>
<dbReference type="STRING" id="1169540.A0A0G4F5E2"/>
<dbReference type="EC" id="6.1.1.9" evidence="3"/>
<feature type="chain" id="PRO_5005188781" description="valine--tRNA ligase" evidence="15">
    <location>
        <begin position="26"/>
        <end position="1069"/>
    </location>
</feature>
<dbReference type="Gene3D" id="3.40.50.620">
    <property type="entry name" value="HUPs"/>
    <property type="match status" value="2"/>
</dbReference>
<dbReference type="EMBL" id="CDMY01000375">
    <property type="protein sequence ID" value="CEM07065.1"/>
    <property type="molecule type" value="Genomic_DNA"/>
</dbReference>
<dbReference type="InterPro" id="IPR033705">
    <property type="entry name" value="Anticodon_Ia_Val"/>
</dbReference>